<evidence type="ECO:0008006" key="4">
    <source>
        <dbReference type="Google" id="ProtNLM"/>
    </source>
</evidence>
<accession>A0A3B0Z399</accession>
<gene>
    <name evidence="3" type="ORF">MNBD_GAMMA14-738</name>
</gene>
<dbReference type="EMBL" id="UOFM01000374">
    <property type="protein sequence ID" value="VAW80909.1"/>
    <property type="molecule type" value="Genomic_DNA"/>
</dbReference>
<dbReference type="PANTHER" id="PTHR33755:SF7">
    <property type="entry name" value="TOXIN MODULE OF TOXIN-ANTITOXIN SYSTEM RELE_STBE FAMILY"/>
    <property type="match status" value="1"/>
</dbReference>
<evidence type="ECO:0000313" key="3">
    <source>
        <dbReference type="EMBL" id="VAW80909.1"/>
    </source>
</evidence>
<dbReference type="PANTHER" id="PTHR33755">
    <property type="entry name" value="TOXIN PARE1-RELATED"/>
    <property type="match status" value="1"/>
</dbReference>
<evidence type="ECO:0000256" key="2">
    <source>
        <dbReference type="ARBA" id="ARBA00022649"/>
    </source>
</evidence>
<organism evidence="3">
    <name type="scientific">hydrothermal vent metagenome</name>
    <dbReference type="NCBI Taxonomy" id="652676"/>
    <lineage>
        <taxon>unclassified sequences</taxon>
        <taxon>metagenomes</taxon>
        <taxon>ecological metagenomes</taxon>
    </lineage>
</organism>
<dbReference type="InterPro" id="IPR051803">
    <property type="entry name" value="TA_system_RelE-like_toxin"/>
</dbReference>
<evidence type="ECO:0000256" key="1">
    <source>
        <dbReference type="ARBA" id="ARBA00006226"/>
    </source>
</evidence>
<dbReference type="Pfam" id="PF05016">
    <property type="entry name" value="ParE_toxin"/>
    <property type="match status" value="1"/>
</dbReference>
<comment type="similarity">
    <text evidence="1">Belongs to the RelE toxin family.</text>
</comment>
<dbReference type="InterPro" id="IPR035093">
    <property type="entry name" value="RelE/ParE_toxin_dom_sf"/>
</dbReference>
<dbReference type="Gene3D" id="3.30.2310.20">
    <property type="entry name" value="RelE-like"/>
    <property type="match status" value="1"/>
</dbReference>
<sequence>MRLEYTDKAISDLVRLRQFIEEHDPLAANRMAARLAEGIALLREQSQLGYPVVLAPDPESIRDLVLRGYIVRYATTNNRILILRVWHHREDWKQP</sequence>
<keyword evidence="2" id="KW-1277">Toxin-antitoxin system</keyword>
<dbReference type="InterPro" id="IPR007712">
    <property type="entry name" value="RelE/ParE_toxin"/>
</dbReference>
<protein>
    <recommendedName>
        <fullName evidence="4">Death on curing protein, Doc toxin</fullName>
    </recommendedName>
</protein>
<name>A0A3B0Z399_9ZZZZ</name>
<reference evidence="3" key="1">
    <citation type="submission" date="2018-06" db="EMBL/GenBank/DDBJ databases">
        <authorList>
            <person name="Zhirakovskaya E."/>
        </authorList>
    </citation>
    <scope>NUCLEOTIDE SEQUENCE</scope>
</reference>
<proteinExistence type="inferred from homology"/>
<dbReference type="AlphaFoldDB" id="A0A3B0Z399"/>